<reference evidence="1 2" key="1">
    <citation type="journal article" date="2012" name="Stand. Genomic Sci.">
        <title>Complete genome sequencing and analysis of Saprospira grandis str. Lewin, a predatory marine bacterium.</title>
        <authorList>
            <person name="Saw J.H."/>
            <person name="Yuryev A."/>
            <person name="Kanbe M."/>
            <person name="Hou S."/>
            <person name="Young A.G."/>
            <person name="Aizawa S."/>
            <person name="Alam M."/>
        </authorList>
    </citation>
    <scope>NUCLEOTIDE SEQUENCE [LARGE SCALE GENOMIC DNA]</scope>
    <source>
        <strain evidence="1 2">Lewin</strain>
    </source>
</reference>
<organism evidence="1 2">
    <name type="scientific">Saprospira grandis (strain Lewin)</name>
    <dbReference type="NCBI Taxonomy" id="984262"/>
    <lineage>
        <taxon>Bacteria</taxon>
        <taxon>Pseudomonadati</taxon>
        <taxon>Bacteroidota</taxon>
        <taxon>Saprospiria</taxon>
        <taxon>Saprospirales</taxon>
        <taxon>Saprospiraceae</taxon>
        <taxon>Saprospira</taxon>
    </lineage>
</organism>
<protein>
    <submittedName>
        <fullName evidence="1">Uncharacterized protein</fullName>
    </submittedName>
</protein>
<evidence type="ECO:0000313" key="1">
    <source>
        <dbReference type="EMBL" id="AFC25107.1"/>
    </source>
</evidence>
<evidence type="ECO:0000313" key="2">
    <source>
        <dbReference type="Proteomes" id="UP000007519"/>
    </source>
</evidence>
<dbReference type="AlphaFoldDB" id="H6L4T2"/>
<sequence length="76" mass="7962">MGLPLPLVGSGHCAARRSARPFGAFSASVCRLRRPCYSPSAASLRSFAAASPPAQRKKAQTRLSSLGLLFLHPAIA</sequence>
<accession>H6L4T2</accession>
<dbReference type="Proteomes" id="UP000007519">
    <property type="component" value="Chromosome"/>
</dbReference>
<gene>
    <name evidence="1" type="ordered locus">SGRA_2378</name>
</gene>
<proteinExistence type="predicted"/>
<keyword evidence="2" id="KW-1185">Reference proteome</keyword>
<name>H6L4T2_SAPGL</name>
<dbReference type="HOGENOM" id="CLU_2652373_0_0_10"/>
<dbReference type="KEGG" id="sgn:SGRA_2378"/>
<dbReference type="EMBL" id="CP002831">
    <property type="protein sequence ID" value="AFC25107.1"/>
    <property type="molecule type" value="Genomic_DNA"/>
</dbReference>